<accession>A0A8C6K932</accession>
<feature type="compositionally biased region" description="Low complexity" evidence="4">
    <location>
        <begin position="1"/>
        <end position="19"/>
    </location>
</feature>
<dbReference type="Pfam" id="PF00038">
    <property type="entry name" value="Filament"/>
    <property type="match status" value="1"/>
</dbReference>
<name>A0A8C6K932_NOTFU</name>
<keyword evidence="1" id="KW-0403">Intermediate filament</keyword>
<dbReference type="PRINTS" id="PR01248">
    <property type="entry name" value="TYPE1KERATIN"/>
</dbReference>
<proteinExistence type="predicted"/>
<dbReference type="Gene3D" id="1.20.5.1160">
    <property type="entry name" value="Vasodilator-stimulated phosphoprotein"/>
    <property type="match status" value="1"/>
</dbReference>
<dbReference type="GO" id="GO:0005198">
    <property type="term" value="F:structural molecule activity"/>
    <property type="evidence" value="ECO:0007669"/>
    <property type="project" value="InterPro"/>
</dbReference>
<dbReference type="GO" id="GO:0005882">
    <property type="term" value="C:intermediate filament"/>
    <property type="evidence" value="ECO:0007669"/>
    <property type="project" value="UniProtKB-KW"/>
</dbReference>
<protein>
    <submittedName>
        <fullName evidence="6">Keratin 99</fullName>
    </submittedName>
</protein>
<dbReference type="PROSITE" id="PS51842">
    <property type="entry name" value="IF_ROD_2"/>
    <property type="match status" value="1"/>
</dbReference>
<dbReference type="Proteomes" id="UP000694548">
    <property type="component" value="Chromosome sgr02"/>
</dbReference>
<dbReference type="InterPro" id="IPR039008">
    <property type="entry name" value="IF_rod_dom"/>
</dbReference>
<evidence type="ECO:0000313" key="6">
    <source>
        <dbReference type="Ensembl" id="ENSNFUP00015001465.1"/>
    </source>
</evidence>
<keyword evidence="2 3" id="KW-0175">Coiled coil</keyword>
<dbReference type="InterPro" id="IPR002957">
    <property type="entry name" value="Keratin_I"/>
</dbReference>
<organism evidence="6 7">
    <name type="scientific">Nothobranchius furzeri</name>
    <name type="common">Turquoise killifish</name>
    <dbReference type="NCBI Taxonomy" id="105023"/>
    <lineage>
        <taxon>Eukaryota</taxon>
        <taxon>Metazoa</taxon>
        <taxon>Chordata</taxon>
        <taxon>Craniata</taxon>
        <taxon>Vertebrata</taxon>
        <taxon>Euteleostomi</taxon>
        <taxon>Actinopterygii</taxon>
        <taxon>Neopterygii</taxon>
        <taxon>Teleostei</taxon>
        <taxon>Neoteleostei</taxon>
        <taxon>Acanthomorphata</taxon>
        <taxon>Ovalentaria</taxon>
        <taxon>Atherinomorphae</taxon>
        <taxon>Cyprinodontiformes</taxon>
        <taxon>Nothobranchiidae</taxon>
        <taxon>Nothobranchius</taxon>
    </lineage>
</organism>
<feature type="coiled-coil region" evidence="3">
    <location>
        <begin position="216"/>
        <end position="294"/>
    </location>
</feature>
<dbReference type="Gene3D" id="1.20.5.170">
    <property type="match status" value="1"/>
</dbReference>
<dbReference type="PANTHER" id="PTHR23239:SF180">
    <property type="entry name" value="KERATIN, TYPE I CYTOSKELETAL 17"/>
    <property type="match status" value="1"/>
</dbReference>
<dbReference type="GeneTree" id="ENSGT00950000182969"/>
<feature type="domain" description="IF rod" evidence="5">
    <location>
        <begin position="1"/>
        <end position="316"/>
    </location>
</feature>
<evidence type="ECO:0000256" key="4">
    <source>
        <dbReference type="SAM" id="MobiDB-lite"/>
    </source>
</evidence>
<dbReference type="Ensembl" id="ENSNFUT00015001583.1">
    <property type="protein sequence ID" value="ENSNFUP00015001465.1"/>
    <property type="gene ID" value="ENSNFUG00015000839.1"/>
</dbReference>
<dbReference type="AlphaFoldDB" id="A0A8C6K932"/>
<sequence>MSVGQQSRIFSSSSSQGGRTQRRSVGRSFQNHTPSVYGGAGGFGTRISQFSSSSCYSGSLGSDEVRVTDGGKVRMQNLNNRLASYLEKVNNPPEIIILQVDSAKLAAEDIRMKYELELSVQKMVEADLFRLRGIRDSLTLINSSLETSAENLKEEQLEQVRAQGIGDVNVEVDSTKSADLTQILEEMRVQYDAVMKNNKMEVETLQHQIFSCSTEVKTYHTEISELKRTYQTLEINRQALQAEGLQRNLVEVNGQYAFRLSQHQETISTMETKLQEMKASLEQLQIKYTLLLELKPRLEMEIEEYRRLLEGDKFQKKKKTIVEEIVNGKVISSTVDTKVQTIQ</sequence>
<evidence type="ECO:0000256" key="2">
    <source>
        <dbReference type="ARBA" id="ARBA00023054"/>
    </source>
</evidence>
<reference evidence="6" key="2">
    <citation type="submission" date="2025-08" db="UniProtKB">
        <authorList>
            <consortium name="Ensembl"/>
        </authorList>
    </citation>
    <scope>IDENTIFICATION</scope>
</reference>
<keyword evidence="7" id="KW-1185">Reference proteome</keyword>
<reference evidence="6" key="3">
    <citation type="submission" date="2025-09" db="UniProtKB">
        <authorList>
            <consortium name="Ensembl"/>
        </authorList>
    </citation>
    <scope>IDENTIFICATION</scope>
</reference>
<evidence type="ECO:0000313" key="7">
    <source>
        <dbReference type="Proteomes" id="UP000694548"/>
    </source>
</evidence>
<dbReference type="PANTHER" id="PTHR23239">
    <property type="entry name" value="INTERMEDIATE FILAMENT"/>
    <property type="match status" value="1"/>
</dbReference>
<evidence type="ECO:0000256" key="3">
    <source>
        <dbReference type="SAM" id="Coils"/>
    </source>
</evidence>
<dbReference type="Gene3D" id="1.20.5.500">
    <property type="entry name" value="Single helix bin"/>
    <property type="match status" value="1"/>
</dbReference>
<dbReference type="SUPFAM" id="SSF64593">
    <property type="entry name" value="Intermediate filament protein, coiled coil region"/>
    <property type="match status" value="1"/>
</dbReference>
<evidence type="ECO:0000259" key="5">
    <source>
        <dbReference type="PROSITE" id="PS51842"/>
    </source>
</evidence>
<feature type="region of interest" description="Disordered" evidence="4">
    <location>
        <begin position="1"/>
        <end position="33"/>
    </location>
</feature>
<dbReference type="SMART" id="SM01391">
    <property type="entry name" value="Filament"/>
    <property type="match status" value="1"/>
</dbReference>
<reference evidence="6" key="1">
    <citation type="submission" date="2014-08" db="EMBL/GenBank/DDBJ databases">
        <authorList>
            <person name="Senf B."/>
            <person name="Petzold A."/>
            <person name="Downie B.R."/>
            <person name="Koch P."/>
            <person name="Platzer M."/>
        </authorList>
    </citation>
    <scope>NUCLEOTIDE SEQUENCE [LARGE SCALE GENOMIC DNA]</scope>
    <source>
        <strain evidence="6">GRZ</strain>
    </source>
</reference>
<evidence type="ECO:0000256" key="1">
    <source>
        <dbReference type="ARBA" id="ARBA00022754"/>
    </source>
</evidence>